<name>A0A484LM32_9ASTE</name>
<dbReference type="InterPro" id="IPR005162">
    <property type="entry name" value="Retrotrans_gag_dom"/>
</dbReference>
<accession>A0A484LM32</accession>
<dbReference type="OrthoDB" id="1749531at2759"/>
<dbReference type="InterPro" id="IPR032567">
    <property type="entry name" value="RTL1-rel"/>
</dbReference>
<dbReference type="Pfam" id="PF08284">
    <property type="entry name" value="RVP_2"/>
    <property type="match status" value="1"/>
</dbReference>
<evidence type="ECO:0000313" key="3">
    <source>
        <dbReference type="EMBL" id="VFQ77461.1"/>
    </source>
</evidence>
<evidence type="ECO:0000259" key="2">
    <source>
        <dbReference type="Pfam" id="PF03732"/>
    </source>
</evidence>
<sequence length="526" mass="58807">MSAEVTQGEEVAALRQSVAHMQRDMELRFSRLEALLLASSGSPSTHDQQKDNRRECDTPAKQNAGYVPKPKLEPPKCDGSDPLRWLYKVQEYFQFYDTPPEERLRCVALMLEGAAADWFPWRRTNNLLAGWEDFVDKFKLRFDSQHYVDYLGQLAKLRQRGTVMEYQGEFEKLLQHVTGAGEDILISLFHAGLRSHLQQEIGLLKPETLSDSFALARELEAKHTALVSAISQRPYGGSSYTPSRGTGPGLRAAPTTPLLPTPTKALAESKMPYTIRRLTRAERLEKGLCYNCDQKWSRTHSCGRFLLLCDDDPGDVDDPGPTPDELVVEADISSLNNFMGLTAPRSLRLPGRIGSKEVRVLIDGGSTHNFIHPEVVTRLQLPMPCTAQCLAVQLFLQDTAFVVDLYILSIHGQDLVLGVQWLQQLGKVAQDFAQLTMEFTWDGKVITLQGSSPTPKPVSLAMFQTMQSHEAILECYELLALTPEDSPTAAAKPRELALCPAIAEVLHNYAEVTVRFKIVISWLSKL</sequence>
<gene>
    <name evidence="3" type="ORF">CCAM_LOCUS19237</name>
</gene>
<keyword evidence="4" id="KW-1185">Reference proteome</keyword>
<dbReference type="PANTHER" id="PTHR15503">
    <property type="entry name" value="LDOC1 RELATED"/>
    <property type="match status" value="1"/>
</dbReference>
<dbReference type="Proteomes" id="UP000595140">
    <property type="component" value="Unassembled WGS sequence"/>
</dbReference>
<feature type="region of interest" description="Disordered" evidence="1">
    <location>
        <begin position="235"/>
        <end position="258"/>
    </location>
</feature>
<dbReference type="Pfam" id="PF03732">
    <property type="entry name" value="Retrotrans_gag"/>
    <property type="match status" value="1"/>
</dbReference>
<dbReference type="InterPro" id="IPR021109">
    <property type="entry name" value="Peptidase_aspartic_dom_sf"/>
</dbReference>
<protein>
    <recommendedName>
        <fullName evidence="2">Retrotransposon gag domain-containing protein</fullName>
    </recommendedName>
</protein>
<dbReference type="AlphaFoldDB" id="A0A484LM32"/>
<evidence type="ECO:0000313" key="4">
    <source>
        <dbReference type="Proteomes" id="UP000595140"/>
    </source>
</evidence>
<proteinExistence type="predicted"/>
<organism evidence="3 4">
    <name type="scientific">Cuscuta campestris</name>
    <dbReference type="NCBI Taxonomy" id="132261"/>
    <lineage>
        <taxon>Eukaryota</taxon>
        <taxon>Viridiplantae</taxon>
        <taxon>Streptophyta</taxon>
        <taxon>Embryophyta</taxon>
        <taxon>Tracheophyta</taxon>
        <taxon>Spermatophyta</taxon>
        <taxon>Magnoliopsida</taxon>
        <taxon>eudicotyledons</taxon>
        <taxon>Gunneridae</taxon>
        <taxon>Pentapetalae</taxon>
        <taxon>asterids</taxon>
        <taxon>lamiids</taxon>
        <taxon>Solanales</taxon>
        <taxon>Convolvulaceae</taxon>
        <taxon>Cuscuteae</taxon>
        <taxon>Cuscuta</taxon>
        <taxon>Cuscuta subgen. Grammica</taxon>
        <taxon>Cuscuta sect. Cleistogrammica</taxon>
    </lineage>
</organism>
<dbReference type="EMBL" id="OOIL02001679">
    <property type="protein sequence ID" value="VFQ77461.1"/>
    <property type="molecule type" value="Genomic_DNA"/>
</dbReference>
<dbReference type="PANTHER" id="PTHR15503:SF22">
    <property type="entry name" value="TRANSPOSON TY3-I GAG POLYPROTEIN"/>
    <property type="match status" value="1"/>
</dbReference>
<feature type="compositionally biased region" description="Basic and acidic residues" evidence="1">
    <location>
        <begin position="47"/>
        <end position="58"/>
    </location>
</feature>
<dbReference type="CDD" id="cd00303">
    <property type="entry name" value="retropepsin_like"/>
    <property type="match status" value="1"/>
</dbReference>
<dbReference type="Gene3D" id="2.40.70.10">
    <property type="entry name" value="Acid Proteases"/>
    <property type="match status" value="1"/>
</dbReference>
<evidence type="ECO:0000256" key="1">
    <source>
        <dbReference type="SAM" id="MobiDB-lite"/>
    </source>
</evidence>
<reference evidence="3 4" key="1">
    <citation type="submission" date="2018-04" db="EMBL/GenBank/DDBJ databases">
        <authorList>
            <person name="Vogel A."/>
        </authorList>
    </citation>
    <scope>NUCLEOTIDE SEQUENCE [LARGE SCALE GENOMIC DNA]</scope>
</reference>
<dbReference type="SUPFAM" id="SSF50630">
    <property type="entry name" value="Acid proteases"/>
    <property type="match status" value="1"/>
</dbReference>
<feature type="domain" description="Retrotransposon gag" evidence="2">
    <location>
        <begin position="107"/>
        <end position="194"/>
    </location>
</feature>
<feature type="region of interest" description="Disordered" evidence="1">
    <location>
        <begin position="40"/>
        <end position="74"/>
    </location>
</feature>